<protein>
    <submittedName>
        <fullName evidence="1">Uncharacterized protein</fullName>
    </submittedName>
</protein>
<reference evidence="1 2" key="1">
    <citation type="journal article" date="2019" name="Int. J. Syst. Evol. Microbiol.">
        <title>The Global Catalogue of Microorganisms (GCM) 10K type strain sequencing project: providing services to taxonomists for standard genome sequencing and annotation.</title>
        <authorList>
            <consortium name="The Broad Institute Genomics Platform"/>
            <consortium name="The Broad Institute Genome Sequencing Center for Infectious Disease"/>
            <person name="Wu L."/>
            <person name="Ma J."/>
        </authorList>
    </citation>
    <scope>NUCLEOTIDE SEQUENCE [LARGE SCALE GENOMIC DNA]</scope>
    <source>
        <strain evidence="1 2">JCM 14559</strain>
    </source>
</reference>
<comment type="caution">
    <text evidence="1">The sequence shown here is derived from an EMBL/GenBank/DDBJ whole genome shotgun (WGS) entry which is preliminary data.</text>
</comment>
<evidence type="ECO:0000313" key="2">
    <source>
        <dbReference type="Proteomes" id="UP001500897"/>
    </source>
</evidence>
<evidence type="ECO:0000313" key="1">
    <source>
        <dbReference type="EMBL" id="GAA2121532.1"/>
    </source>
</evidence>
<name>A0ABN2Y4R5_9ACTN</name>
<gene>
    <name evidence="1" type="ORF">GCM10009759_71310</name>
</gene>
<organism evidence="1 2">
    <name type="scientific">Kitasatospora saccharophila</name>
    <dbReference type="NCBI Taxonomy" id="407973"/>
    <lineage>
        <taxon>Bacteria</taxon>
        <taxon>Bacillati</taxon>
        <taxon>Actinomycetota</taxon>
        <taxon>Actinomycetes</taxon>
        <taxon>Kitasatosporales</taxon>
        <taxon>Streptomycetaceae</taxon>
        <taxon>Kitasatospora</taxon>
    </lineage>
</organism>
<proteinExistence type="predicted"/>
<accession>A0ABN2Y4R5</accession>
<dbReference type="Proteomes" id="UP001500897">
    <property type="component" value="Unassembled WGS sequence"/>
</dbReference>
<keyword evidence="2" id="KW-1185">Reference proteome</keyword>
<sequence>METMDELIDDWAGRLRALAPHVSDRDSRSYVYDLVQAAQRAQDEETAEAAFEREE</sequence>
<dbReference type="RefSeq" id="WP_344558402.1">
    <property type="nucleotide sequence ID" value="NZ_BAAANS010000079.1"/>
</dbReference>
<dbReference type="EMBL" id="BAAANS010000079">
    <property type="protein sequence ID" value="GAA2121532.1"/>
    <property type="molecule type" value="Genomic_DNA"/>
</dbReference>